<keyword evidence="2" id="KW-0012">Acyltransferase</keyword>
<dbReference type="AlphaFoldDB" id="A0AAN4R1M3"/>
<accession>A0AAN4R1M3</accession>
<dbReference type="InterPro" id="IPR016181">
    <property type="entry name" value="Acyl_CoA_acyltransferase"/>
</dbReference>
<dbReference type="PANTHER" id="PTHR43420:SF44">
    <property type="entry name" value="ACETYLTRANSFERASE YPEA"/>
    <property type="match status" value="1"/>
</dbReference>
<dbReference type="InterPro" id="IPR050680">
    <property type="entry name" value="YpeA/RimI_acetyltransf"/>
</dbReference>
<dbReference type="SUPFAM" id="SSF55729">
    <property type="entry name" value="Acyl-CoA N-acyltransferases (Nat)"/>
    <property type="match status" value="1"/>
</dbReference>
<gene>
    <name evidence="4" type="ORF">ABO01nite_08290</name>
</gene>
<protein>
    <submittedName>
        <fullName evidence="4">N-acetyltransferase GCN5</fullName>
    </submittedName>
</protein>
<dbReference type="PANTHER" id="PTHR43420">
    <property type="entry name" value="ACETYLTRANSFERASE"/>
    <property type="match status" value="1"/>
</dbReference>
<dbReference type="Proteomes" id="UP000321287">
    <property type="component" value="Unassembled WGS sequence"/>
</dbReference>
<feature type="domain" description="N-acetyltransferase" evidence="3">
    <location>
        <begin position="6"/>
        <end position="150"/>
    </location>
</feature>
<dbReference type="KEGG" id="abg:Asbog_00155"/>
<comment type="caution">
    <text evidence="4">The sequence shown here is derived from an EMBL/GenBank/DDBJ whole genome shotgun (WGS) entry which is preliminary data.</text>
</comment>
<dbReference type="GO" id="GO:0016747">
    <property type="term" value="F:acyltransferase activity, transferring groups other than amino-acyl groups"/>
    <property type="evidence" value="ECO:0007669"/>
    <property type="project" value="InterPro"/>
</dbReference>
<evidence type="ECO:0000313" key="5">
    <source>
        <dbReference type="Proteomes" id="UP000321287"/>
    </source>
</evidence>
<dbReference type="Gene3D" id="3.40.630.30">
    <property type="match status" value="1"/>
</dbReference>
<keyword evidence="1" id="KW-0808">Transferase</keyword>
<proteinExistence type="predicted"/>
<dbReference type="Pfam" id="PF00583">
    <property type="entry name" value="Acetyltransf_1"/>
    <property type="match status" value="1"/>
</dbReference>
<reference evidence="4 5" key="1">
    <citation type="submission" date="2019-07" db="EMBL/GenBank/DDBJ databases">
        <title>Whole genome shotgun sequence of Asaia bogorensis NBRC 16594.</title>
        <authorList>
            <person name="Hosoyama A."/>
            <person name="Uohara A."/>
            <person name="Ohji S."/>
            <person name="Ichikawa N."/>
        </authorList>
    </citation>
    <scope>NUCLEOTIDE SEQUENCE [LARGE SCALE GENOMIC DNA]</scope>
    <source>
        <strain evidence="4 5">NBRC 16594</strain>
    </source>
</reference>
<sequence length="154" mass="16566">MTDGGPMVMLGTAHGELCAALHRDAFPEPEQWTAEAFTGLLSMPGVAGWVYTNHIGPAGLLLVRHCMDEAEILTVAVLPPFRRKGVARALIEGSLTFLAGQGVTSLFLEVSVNNSPASALYLALGFEDCGIRRSYYPDGSNARVMRHDLHSAIR</sequence>
<dbReference type="EMBL" id="BJVS01000002">
    <property type="protein sequence ID" value="GEL52822.1"/>
    <property type="molecule type" value="Genomic_DNA"/>
</dbReference>
<evidence type="ECO:0000259" key="3">
    <source>
        <dbReference type="PROSITE" id="PS51186"/>
    </source>
</evidence>
<name>A0AAN4R1M3_9PROT</name>
<dbReference type="PROSITE" id="PS51186">
    <property type="entry name" value="GNAT"/>
    <property type="match status" value="1"/>
</dbReference>
<evidence type="ECO:0000313" key="4">
    <source>
        <dbReference type="EMBL" id="GEL52822.1"/>
    </source>
</evidence>
<organism evidence="4 5">
    <name type="scientific">Asaia bogorensis NBRC 16594</name>
    <dbReference type="NCBI Taxonomy" id="1231624"/>
    <lineage>
        <taxon>Bacteria</taxon>
        <taxon>Pseudomonadati</taxon>
        <taxon>Pseudomonadota</taxon>
        <taxon>Alphaproteobacteria</taxon>
        <taxon>Acetobacterales</taxon>
        <taxon>Acetobacteraceae</taxon>
        <taxon>Asaia</taxon>
    </lineage>
</organism>
<evidence type="ECO:0000256" key="1">
    <source>
        <dbReference type="ARBA" id="ARBA00022679"/>
    </source>
</evidence>
<keyword evidence="5" id="KW-1185">Reference proteome</keyword>
<dbReference type="CDD" id="cd04301">
    <property type="entry name" value="NAT_SF"/>
    <property type="match status" value="1"/>
</dbReference>
<evidence type="ECO:0000256" key="2">
    <source>
        <dbReference type="ARBA" id="ARBA00023315"/>
    </source>
</evidence>
<dbReference type="InterPro" id="IPR000182">
    <property type="entry name" value="GNAT_dom"/>
</dbReference>